<keyword evidence="7" id="KW-1185">Reference proteome</keyword>
<evidence type="ECO:0000256" key="1">
    <source>
        <dbReference type="ARBA" id="ARBA00001947"/>
    </source>
</evidence>
<dbReference type="PANTHER" id="PTHR15162:SF7">
    <property type="entry name" value="SUCCINYLGLUTAMATE DESUCCINYLASE"/>
    <property type="match status" value="1"/>
</dbReference>
<dbReference type="RefSeq" id="WP_120710027.1">
    <property type="nucleotide sequence ID" value="NZ_RBCJ01000001.1"/>
</dbReference>
<dbReference type="InterPro" id="IPR050178">
    <property type="entry name" value="AspA/AstE_fam"/>
</dbReference>
<keyword evidence="4" id="KW-0862">Zinc</keyword>
<evidence type="ECO:0000259" key="5">
    <source>
        <dbReference type="Pfam" id="PF24827"/>
    </source>
</evidence>
<evidence type="ECO:0000313" key="6">
    <source>
        <dbReference type="EMBL" id="RKN82836.1"/>
    </source>
</evidence>
<keyword evidence="3" id="KW-0378">Hydrolase</keyword>
<dbReference type="SUPFAM" id="SSF53187">
    <property type="entry name" value="Zn-dependent exopeptidases"/>
    <property type="match status" value="1"/>
</dbReference>
<dbReference type="EMBL" id="RBCJ01000001">
    <property type="protein sequence ID" value="RKN82836.1"/>
    <property type="molecule type" value="Genomic_DNA"/>
</dbReference>
<dbReference type="Proteomes" id="UP000276603">
    <property type="component" value="Unassembled WGS sequence"/>
</dbReference>
<sequence>MIQVLKPEHKIQTKRIIGHIEGEEKGPTLLFFGGIHGNEHAGVLALEHVFQKLDKESLHIKGNLFGIRGNLPALLEEKRYIDSDLNRMWIKSKILEIQQKQEPELTIEERELLKILKIISKILITKAPPFYFVDLHTTSSKTLPFITINDAMINRKFSRLFPVPIILGIEEYLEGPLLSYINEKGYVSLGFESGQHNELNAIKNSISFLWLSLVFSGALNKEAVPDFEGHFKQLQKSARNNTDFYEVVHRHAIQKVNGFHMKKGFRSFEKVPKGTLLAKEGERELKATKDTIVFMPLYQEQGEEGFFLIRKIPKWALAWSAFLRRIQMQAFLSYLPGISWEDEQKQVLLVNLKVAKFLTKPFFHLLGYRNRTLDKNRILMQNRERTAKNGIYRNEWWYKTKG</sequence>
<evidence type="ECO:0000256" key="4">
    <source>
        <dbReference type="ARBA" id="ARBA00022833"/>
    </source>
</evidence>
<dbReference type="PANTHER" id="PTHR15162">
    <property type="entry name" value="ASPARTOACYLASE"/>
    <property type="match status" value="1"/>
</dbReference>
<keyword evidence="2" id="KW-0479">Metal-binding</keyword>
<protein>
    <submittedName>
        <fullName evidence="6">Aspartoacylase</fullName>
    </submittedName>
</protein>
<evidence type="ECO:0000256" key="3">
    <source>
        <dbReference type="ARBA" id="ARBA00022801"/>
    </source>
</evidence>
<dbReference type="Pfam" id="PF24827">
    <property type="entry name" value="AstE_AspA_cat"/>
    <property type="match status" value="1"/>
</dbReference>
<dbReference type="AlphaFoldDB" id="A0A3B0CHG1"/>
<dbReference type="InterPro" id="IPR055438">
    <property type="entry name" value="AstE_AspA_cat"/>
</dbReference>
<evidence type="ECO:0000256" key="2">
    <source>
        <dbReference type="ARBA" id="ARBA00022723"/>
    </source>
</evidence>
<proteinExistence type="predicted"/>
<dbReference type="OrthoDB" id="1523003at2"/>
<feature type="domain" description="Succinylglutamate desuccinylase/Aspartoacylase catalytic" evidence="5">
    <location>
        <begin position="25"/>
        <end position="149"/>
    </location>
</feature>
<evidence type="ECO:0000313" key="7">
    <source>
        <dbReference type="Proteomes" id="UP000276603"/>
    </source>
</evidence>
<reference evidence="6 7" key="1">
    <citation type="submission" date="2018-10" db="EMBL/GenBank/DDBJ databases">
        <title>Ulvibacterium marinum gen. nov., sp. nov., a novel marine bacterium of the family Flavobacteriaceae, isolated from a culture of the green alga Ulva prolifera.</title>
        <authorList>
            <person name="Zhang Z."/>
        </authorList>
    </citation>
    <scope>NUCLEOTIDE SEQUENCE [LARGE SCALE GENOMIC DNA]</scope>
    <source>
        <strain evidence="6 7">CCMM003</strain>
    </source>
</reference>
<dbReference type="Gene3D" id="3.40.630.10">
    <property type="entry name" value="Zn peptidases"/>
    <property type="match status" value="1"/>
</dbReference>
<comment type="cofactor">
    <cofactor evidence="1">
        <name>Zn(2+)</name>
        <dbReference type="ChEBI" id="CHEBI:29105"/>
    </cofactor>
</comment>
<dbReference type="GO" id="GO:0046872">
    <property type="term" value="F:metal ion binding"/>
    <property type="evidence" value="ECO:0007669"/>
    <property type="project" value="UniProtKB-KW"/>
</dbReference>
<accession>A0A3B0CHG1</accession>
<dbReference type="GO" id="GO:0016788">
    <property type="term" value="F:hydrolase activity, acting on ester bonds"/>
    <property type="evidence" value="ECO:0007669"/>
    <property type="project" value="InterPro"/>
</dbReference>
<gene>
    <name evidence="6" type="ORF">D7Z94_03065</name>
</gene>
<name>A0A3B0CHG1_9FLAO</name>
<organism evidence="6 7">
    <name type="scientific">Ulvibacterium marinum</name>
    <dbReference type="NCBI Taxonomy" id="2419782"/>
    <lineage>
        <taxon>Bacteria</taxon>
        <taxon>Pseudomonadati</taxon>
        <taxon>Bacteroidota</taxon>
        <taxon>Flavobacteriia</taxon>
        <taxon>Flavobacteriales</taxon>
        <taxon>Flavobacteriaceae</taxon>
        <taxon>Ulvibacterium</taxon>
    </lineage>
</organism>
<comment type="caution">
    <text evidence="6">The sequence shown here is derived from an EMBL/GenBank/DDBJ whole genome shotgun (WGS) entry which is preliminary data.</text>
</comment>
<dbReference type="GO" id="GO:0005829">
    <property type="term" value="C:cytosol"/>
    <property type="evidence" value="ECO:0007669"/>
    <property type="project" value="TreeGrafter"/>
</dbReference>